<dbReference type="Proteomes" id="UP000054538">
    <property type="component" value="Unassembled WGS sequence"/>
</dbReference>
<proteinExistence type="predicted"/>
<evidence type="ECO:0000313" key="1">
    <source>
        <dbReference type="EMBL" id="KIK73247.1"/>
    </source>
</evidence>
<gene>
    <name evidence="1" type="ORF">PAXRUDRAFT_795558</name>
</gene>
<reference evidence="2" key="2">
    <citation type="submission" date="2015-01" db="EMBL/GenBank/DDBJ databases">
        <title>Evolutionary Origins and Diversification of the Mycorrhizal Mutualists.</title>
        <authorList>
            <consortium name="DOE Joint Genome Institute"/>
            <consortium name="Mycorrhizal Genomics Consortium"/>
            <person name="Kohler A."/>
            <person name="Kuo A."/>
            <person name="Nagy L.G."/>
            <person name="Floudas D."/>
            <person name="Copeland A."/>
            <person name="Barry K.W."/>
            <person name="Cichocki N."/>
            <person name="Veneault-Fourrey C."/>
            <person name="LaButti K."/>
            <person name="Lindquist E.A."/>
            <person name="Lipzen A."/>
            <person name="Lundell T."/>
            <person name="Morin E."/>
            <person name="Murat C."/>
            <person name="Riley R."/>
            <person name="Ohm R."/>
            <person name="Sun H."/>
            <person name="Tunlid A."/>
            <person name="Henrissat B."/>
            <person name="Grigoriev I.V."/>
            <person name="Hibbett D.S."/>
            <person name="Martin F."/>
        </authorList>
    </citation>
    <scope>NUCLEOTIDE SEQUENCE [LARGE SCALE GENOMIC DNA]</scope>
    <source>
        <strain evidence="2">Ve08.2h10</strain>
    </source>
</reference>
<dbReference type="OrthoDB" id="2994945at2759"/>
<sequence length="210" mass="24521">MANRKISPDVKHAALRLHRWGLMRLSDILDCVDFSRRTFHHIRKLFHETGDVVKPRSALCGRPRIFNLDDLHYLIELVHHRSDWFLDELTSLMQRNRFISVHYTTVHRELVHAGISLKKLCKIVQERNEDLRADYMHCMAQYVPDELVFMDETSKDERTLCRQSIAAMSCKGIITGHIVEGSLHREGFLHFLEHSVPCLINLLSSLSNKL</sequence>
<dbReference type="SUPFAM" id="SSF46689">
    <property type="entry name" value="Homeodomain-like"/>
    <property type="match status" value="1"/>
</dbReference>
<accession>A0A0D0BNX8</accession>
<dbReference type="HOGENOM" id="CLU_056788_9_3_1"/>
<dbReference type="AlphaFoldDB" id="A0A0D0BNX8"/>
<name>A0A0D0BNX8_9AGAM</name>
<dbReference type="InParanoid" id="A0A0D0BNX8"/>
<reference evidence="1 2" key="1">
    <citation type="submission" date="2014-04" db="EMBL/GenBank/DDBJ databases">
        <authorList>
            <consortium name="DOE Joint Genome Institute"/>
            <person name="Kuo A."/>
            <person name="Kohler A."/>
            <person name="Jargeat P."/>
            <person name="Nagy L.G."/>
            <person name="Floudas D."/>
            <person name="Copeland A."/>
            <person name="Barry K.W."/>
            <person name="Cichocki N."/>
            <person name="Veneault-Fourrey C."/>
            <person name="LaButti K."/>
            <person name="Lindquist E.A."/>
            <person name="Lipzen A."/>
            <person name="Lundell T."/>
            <person name="Morin E."/>
            <person name="Murat C."/>
            <person name="Sun H."/>
            <person name="Tunlid A."/>
            <person name="Henrissat B."/>
            <person name="Grigoriev I.V."/>
            <person name="Hibbett D.S."/>
            <person name="Martin F."/>
            <person name="Nordberg H.P."/>
            <person name="Cantor M.N."/>
            <person name="Hua S.X."/>
        </authorList>
    </citation>
    <scope>NUCLEOTIDE SEQUENCE [LARGE SCALE GENOMIC DNA]</scope>
    <source>
        <strain evidence="1 2">Ve08.2h10</strain>
    </source>
</reference>
<evidence type="ECO:0000313" key="2">
    <source>
        <dbReference type="Proteomes" id="UP000054538"/>
    </source>
</evidence>
<dbReference type="PANTHER" id="PTHR46564">
    <property type="entry name" value="TRANSPOSASE"/>
    <property type="match status" value="1"/>
</dbReference>
<organism evidence="1 2">
    <name type="scientific">Paxillus rubicundulus Ve08.2h10</name>
    <dbReference type="NCBI Taxonomy" id="930991"/>
    <lineage>
        <taxon>Eukaryota</taxon>
        <taxon>Fungi</taxon>
        <taxon>Dikarya</taxon>
        <taxon>Basidiomycota</taxon>
        <taxon>Agaricomycotina</taxon>
        <taxon>Agaricomycetes</taxon>
        <taxon>Agaricomycetidae</taxon>
        <taxon>Boletales</taxon>
        <taxon>Paxilineae</taxon>
        <taxon>Paxillaceae</taxon>
        <taxon>Paxillus</taxon>
    </lineage>
</organism>
<dbReference type="InterPro" id="IPR009057">
    <property type="entry name" value="Homeodomain-like_sf"/>
</dbReference>
<dbReference type="PANTHER" id="PTHR46564:SF1">
    <property type="entry name" value="TRANSPOSASE"/>
    <property type="match status" value="1"/>
</dbReference>
<protein>
    <submittedName>
        <fullName evidence="1">Unplaced genomic scaffold scaffold_5134, whole genome shotgun sequence</fullName>
    </submittedName>
</protein>
<keyword evidence="2" id="KW-1185">Reference proteome</keyword>
<dbReference type="EMBL" id="KN829956">
    <property type="protein sequence ID" value="KIK73247.1"/>
    <property type="molecule type" value="Genomic_DNA"/>
</dbReference>